<feature type="domain" description="Helix-turn-helix" evidence="1">
    <location>
        <begin position="9"/>
        <end position="57"/>
    </location>
</feature>
<dbReference type="Pfam" id="PF12728">
    <property type="entry name" value="HTH_17"/>
    <property type="match status" value="1"/>
</dbReference>
<evidence type="ECO:0000313" key="2">
    <source>
        <dbReference type="EMBL" id="TCP27293.1"/>
    </source>
</evidence>
<dbReference type="RefSeq" id="WP_132598545.1">
    <property type="nucleotide sequence ID" value="NZ_NRRP01000001.1"/>
</dbReference>
<comment type="caution">
    <text evidence="2">The sequence shown here is derived from an EMBL/GenBank/DDBJ whole genome shotgun (WGS) entry which is preliminary data.</text>
</comment>
<proteinExistence type="predicted"/>
<keyword evidence="3" id="KW-1185">Reference proteome</keyword>
<dbReference type="Gene3D" id="1.10.10.10">
    <property type="entry name" value="Winged helix-like DNA-binding domain superfamily/Winged helix DNA-binding domain"/>
    <property type="match status" value="1"/>
</dbReference>
<accession>A0A4R2NYE5</accession>
<dbReference type="AlphaFoldDB" id="A0A4R2NYE5"/>
<dbReference type="InterPro" id="IPR009061">
    <property type="entry name" value="DNA-bd_dom_put_sf"/>
</dbReference>
<reference evidence="2 3" key="1">
    <citation type="submission" date="2019-03" db="EMBL/GenBank/DDBJ databases">
        <title>Genomic Encyclopedia of Type Strains, Phase IV (KMG-IV): sequencing the most valuable type-strain genomes for metagenomic binning, comparative biology and taxonomic classification.</title>
        <authorList>
            <person name="Goeker M."/>
        </authorList>
    </citation>
    <scope>NUCLEOTIDE SEQUENCE [LARGE SCALE GENOMIC DNA]</scope>
    <source>
        <strain evidence="2 3">DSM 2781</strain>
    </source>
</reference>
<evidence type="ECO:0000313" key="3">
    <source>
        <dbReference type="Proteomes" id="UP000295733"/>
    </source>
</evidence>
<gene>
    <name evidence="2" type="ORF">EV656_101196</name>
</gene>
<dbReference type="InterPro" id="IPR041657">
    <property type="entry name" value="HTH_17"/>
</dbReference>
<dbReference type="OrthoDB" id="7729387at2"/>
<organism evidence="2 3">
    <name type="scientific">Rhodovulum adriaticum</name>
    <name type="common">Rhodopseudomonas adriatica</name>
    <dbReference type="NCBI Taxonomy" id="35804"/>
    <lineage>
        <taxon>Bacteria</taxon>
        <taxon>Pseudomonadati</taxon>
        <taxon>Pseudomonadota</taxon>
        <taxon>Alphaproteobacteria</taxon>
        <taxon>Rhodobacterales</taxon>
        <taxon>Paracoccaceae</taxon>
        <taxon>Rhodovulum</taxon>
    </lineage>
</organism>
<sequence>MIEEPLHDTATVAKRYGVSPRTIRDWIEKGCPTPQGRVKLPAAKFGRGWKIRGEDLLLFEHRVRPRQTRPALDVDEPED</sequence>
<dbReference type="Proteomes" id="UP000295733">
    <property type="component" value="Unassembled WGS sequence"/>
</dbReference>
<protein>
    <submittedName>
        <fullName evidence="2">Excisionase family DNA binding protein</fullName>
    </submittedName>
</protein>
<evidence type="ECO:0000259" key="1">
    <source>
        <dbReference type="Pfam" id="PF12728"/>
    </source>
</evidence>
<dbReference type="InterPro" id="IPR036388">
    <property type="entry name" value="WH-like_DNA-bd_sf"/>
</dbReference>
<dbReference type="SUPFAM" id="SSF46955">
    <property type="entry name" value="Putative DNA-binding domain"/>
    <property type="match status" value="1"/>
</dbReference>
<name>A0A4R2NYE5_RHOAD</name>
<dbReference type="EMBL" id="SLXL01000001">
    <property type="protein sequence ID" value="TCP27293.1"/>
    <property type="molecule type" value="Genomic_DNA"/>
</dbReference>